<name>A0A1G9SME0_9ACTO</name>
<accession>A0A1G9SME0</accession>
<proteinExistence type="predicted"/>
<evidence type="ECO:0000313" key="2">
    <source>
        <dbReference type="Proteomes" id="UP000199671"/>
    </source>
</evidence>
<dbReference type="Proteomes" id="UP000199671">
    <property type="component" value="Unassembled WGS sequence"/>
</dbReference>
<dbReference type="AlphaFoldDB" id="A0A1G9SME0"/>
<dbReference type="EMBL" id="FNHU01000002">
    <property type="protein sequence ID" value="SDM36450.1"/>
    <property type="molecule type" value="Genomic_DNA"/>
</dbReference>
<protein>
    <submittedName>
        <fullName evidence="1">Uncharacterized protein</fullName>
    </submittedName>
</protein>
<feature type="non-terminal residue" evidence="1">
    <location>
        <position position="1"/>
    </location>
</feature>
<sequence>DGVDTLAVRRGGTYYIKNSISGGQADRVIVYGRPSDTVLVGRPIG</sequence>
<organism evidence="1 2">
    <name type="scientific">Actinomyces ruminicola</name>
    <dbReference type="NCBI Taxonomy" id="332524"/>
    <lineage>
        <taxon>Bacteria</taxon>
        <taxon>Bacillati</taxon>
        <taxon>Actinomycetota</taxon>
        <taxon>Actinomycetes</taxon>
        <taxon>Actinomycetales</taxon>
        <taxon>Actinomycetaceae</taxon>
        <taxon>Actinomyces</taxon>
    </lineage>
</organism>
<gene>
    <name evidence="1" type="ORF">SAMN04487766_10214</name>
</gene>
<reference evidence="1 2" key="1">
    <citation type="submission" date="2016-10" db="EMBL/GenBank/DDBJ databases">
        <authorList>
            <person name="de Groot N.N."/>
        </authorList>
    </citation>
    <scope>NUCLEOTIDE SEQUENCE [LARGE SCALE GENOMIC DNA]</scope>
    <source>
        <strain evidence="1 2">KPR-7B</strain>
    </source>
</reference>
<evidence type="ECO:0000313" key="1">
    <source>
        <dbReference type="EMBL" id="SDM36450.1"/>
    </source>
</evidence>